<protein>
    <submittedName>
        <fullName evidence="2">Uncharacterized protein</fullName>
    </submittedName>
</protein>
<evidence type="ECO:0000256" key="1">
    <source>
        <dbReference type="SAM" id="MobiDB-lite"/>
    </source>
</evidence>
<name>A0A843W2H0_COLES</name>
<organism evidence="2 3">
    <name type="scientific">Colocasia esculenta</name>
    <name type="common">Wild taro</name>
    <name type="synonym">Arum esculentum</name>
    <dbReference type="NCBI Taxonomy" id="4460"/>
    <lineage>
        <taxon>Eukaryota</taxon>
        <taxon>Viridiplantae</taxon>
        <taxon>Streptophyta</taxon>
        <taxon>Embryophyta</taxon>
        <taxon>Tracheophyta</taxon>
        <taxon>Spermatophyta</taxon>
        <taxon>Magnoliopsida</taxon>
        <taxon>Liliopsida</taxon>
        <taxon>Araceae</taxon>
        <taxon>Aroideae</taxon>
        <taxon>Colocasieae</taxon>
        <taxon>Colocasia</taxon>
    </lineage>
</organism>
<reference evidence="2" key="1">
    <citation type="submission" date="2017-07" db="EMBL/GenBank/DDBJ databases">
        <title>Taro Niue Genome Assembly and Annotation.</title>
        <authorList>
            <person name="Atibalentja N."/>
            <person name="Keating K."/>
            <person name="Fields C.J."/>
        </authorList>
    </citation>
    <scope>NUCLEOTIDE SEQUENCE</scope>
    <source>
        <strain evidence="2">Niue_2</strain>
        <tissue evidence="2">Leaf</tissue>
    </source>
</reference>
<gene>
    <name evidence="2" type="ORF">Taro_036215</name>
</gene>
<dbReference type="Proteomes" id="UP000652761">
    <property type="component" value="Unassembled WGS sequence"/>
</dbReference>
<comment type="caution">
    <text evidence="2">The sequence shown here is derived from an EMBL/GenBank/DDBJ whole genome shotgun (WGS) entry which is preliminary data.</text>
</comment>
<evidence type="ECO:0000313" key="3">
    <source>
        <dbReference type="Proteomes" id="UP000652761"/>
    </source>
</evidence>
<accession>A0A843W2H0</accession>
<feature type="region of interest" description="Disordered" evidence="1">
    <location>
        <begin position="95"/>
        <end position="135"/>
    </location>
</feature>
<dbReference type="EMBL" id="NMUH01003033">
    <property type="protein sequence ID" value="MQM03429.1"/>
    <property type="molecule type" value="Genomic_DNA"/>
</dbReference>
<evidence type="ECO:0000313" key="2">
    <source>
        <dbReference type="EMBL" id="MQM03429.1"/>
    </source>
</evidence>
<sequence length="197" mass="22084">MLAVLGWVPFGASFTKLTPSLSQVRVCSTGRTSLRWSVSSEASRLVAISLFGVVLTLGVFSNPSESTNSWVADQGPSTWRVPGIRFLGHYSWQRQLDDTPYPPRDPEPSEMSYSESSQDEAQHPRDAGRRHHRGDPMTQFLDMMWTSFTRHMRHGGGHRGRAGRDPDLEDAAAVLERFLRFRPPQFAGAVDPDRVES</sequence>
<proteinExistence type="predicted"/>
<keyword evidence="3" id="KW-1185">Reference proteome</keyword>
<dbReference type="AlphaFoldDB" id="A0A843W2H0"/>